<name>A0A7R9AB93_9CRUS</name>
<proteinExistence type="predicted"/>
<dbReference type="GO" id="GO:0051289">
    <property type="term" value="P:protein homotetramerization"/>
    <property type="evidence" value="ECO:0007669"/>
    <property type="project" value="InterPro"/>
</dbReference>
<dbReference type="Proteomes" id="UP000677054">
    <property type="component" value="Unassembled WGS sequence"/>
</dbReference>
<accession>A0A7R9AB93</accession>
<dbReference type="Pfam" id="PF12884">
    <property type="entry name" value="TORC_N"/>
    <property type="match status" value="1"/>
</dbReference>
<dbReference type="AlphaFoldDB" id="A0A7R9AB93"/>
<keyword evidence="4" id="KW-1185">Reference proteome</keyword>
<feature type="compositionally biased region" description="Basic and acidic residues" evidence="1">
    <location>
        <begin position="136"/>
        <end position="149"/>
    </location>
</feature>
<feature type="compositionally biased region" description="Basic and acidic residues" evidence="1">
    <location>
        <begin position="32"/>
        <end position="41"/>
    </location>
</feature>
<evidence type="ECO:0000313" key="3">
    <source>
        <dbReference type="EMBL" id="CAD7250997.1"/>
    </source>
</evidence>
<evidence type="ECO:0000259" key="2">
    <source>
        <dbReference type="Pfam" id="PF12884"/>
    </source>
</evidence>
<sequence length="275" mass="29968">MTRVLWFERVDFAGRDCAGDRTFPIGSSFRIAETEANRRSDATPSRRAPPRAEPSLSRSFPFLRSPREDASADVHSTSVAFHAPGEDRTAGRIVEEVGMSSAKNYSDKIAMHLQRQAEQTAVVDALLREVRELTGRKRRKMENGSRVDSKSTGVGPDGSPLAVSPARMLQNQSAAGTSRPPKLMKIDLDALGSHPPVDSGLQPERKKSETGGAGSAKTIKAVTEVESLHDQGPTSDRPRADDAGRWDPGFSESHDAVRFYPLVGDGSCLISRRRF</sequence>
<feature type="region of interest" description="Disordered" evidence="1">
    <location>
        <begin position="32"/>
        <end position="84"/>
    </location>
</feature>
<dbReference type="OrthoDB" id="8947034at2759"/>
<evidence type="ECO:0000256" key="1">
    <source>
        <dbReference type="SAM" id="MobiDB-lite"/>
    </source>
</evidence>
<feature type="region of interest" description="Disordered" evidence="1">
    <location>
        <begin position="136"/>
        <end position="252"/>
    </location>
</feature>
<dbReference type="GO" id="GO:0008140">
    <property type="term" value="F:cAMP response element binding protein binding"/>
    <property type="evidence" value="ECO:0007669"/>
    <property type="project" value="InterPro"/>
</dbReference>
<dbReference type="InterPro" id="IPR024783">
    <property type="entry name" value="TORC_N"/>
</dbReference>
<feature type="compositionally biased region" description="Basic and acidic residues" evidence="1">
    <location>
        <begin position="236"/>
        <end position="245"/>
    </location>
</feature>
<feature type="domain" description="Transducer of regulated CREB activity N-terminal" evidence="2">
    <location>
        <begin position="105"/>
        <end position="139"/>
    </location>
</feature>
<organism evidence="3">
    <name type="scientific">Darwinula stevensoni</name>
    <dbReference type="NCBI Taxonomy" id="69355"/>
    <lineage>
        <taxon>Eukaryota</taxon>
        <taxon>Metazoa</taxon>
        <taxon>Ecdysozoa</taxon>
        <taxon>Arthropoda</taxon>
        <taxon>Crustacea</taxon>
        <taxon>Oligostraca</taxon>
        <taxon>Ostracoda</taxon>
        <taxon>Podocopa</taxon>
        <taxon>Podocopida</taxon>
        <taxon>Darwinulocopina</taxon>
        <taxon>Darwinuloidea</taxon>
        <taxon>Darwinulidae</taxon>
        <taxon>Darwinula</taxon>
    </lineage>
</organism>
<dbReference type="EMBL" id="CAJPEV010003206">
    <property type="protein sequence ID" value="CAG0899207.1"/>
    <property type="molecule type" value="Genomic_DNA"/>
</dbReference>
<protein>
    <recommendedName>
        <fullName evidence="2">Transducer of regulated CREB activity N-terminal domain-containing protein</fullName>
    </recommendedName>
</protein>
<dbReference type="EMBL" id="LR902723">
    <property type="protein sequence ID" value="CAD7250997.1"/>
    <property type="molecule type" value="Genomic_DNA"/>
</dbReference>
<evidence type="ECO:0000313" key="4">
    <source>
        <dbReference type="Proteomes" id="UP000677054"/>
    </source>
</evidence>
<gene>
    <name evidence="3" type="ORF">DSTB1V02_LOCUS10766</name>
</gene>
<reference evidence="3" key="1">
    <citation type="submission" date="2020-11" db="EMBL/GenBank/DDBJ databases">
        <authorList>
            <person name="Tran Van P."/>
        </authorList>
    </citation>
    <scope>NUCLEOTIDE SEQUENCE</scope>
</reference>